<feature type="transmembrane region" description="Helical" evidence="5">
    <location>
        <begin position="185"/>
        <end position="206"/>
    </location>
</feature>
<evidence type="ECO:0000256" key="2">
    <source>
        <dbReference type="ARBA" id="ARBA00022692"/>
    </source>
</evidence>
<dbReference type="PROSITE" id="PS00216">
    <property type="entry name" value="SUGAR_TRANSPORT_1"/>
    <property type="match status" value="1"/>
</dbReference>
<dbReference type="Proteomes" id="UP001172673">
    <property type="component" value="Unassembled WGS sequence"/>
</dbReference>
<dbReference type="Pfam" id="PF06985">
    <property type="entry name" value="HET"/>
    <property type="match status" value="1"/>
</dbReference>
<feature type="transmembrane region" description="Helical" evidence="5">
    <location>
        <begin position="363"/>
        <end position="385"/>
    </location>
</feature>
<evidence type="ECO:0000259" key="6">
    <source>
        <dbReference type="PROSITE" id="PS50850"/>
    </source>
</evidence>
<feature type="transmembrane region" description="Helical" evidence="5">
    <location>
        <begin position="95"/>
        <end position="114"/>
    </location>
</feature>
<comment type="subcellular location">
    <subcellularLocation>
        <location evidence="1">Membrane</location>
        <topology evidence="1">Multi-pass membrane protein</topology>
    </subcellularLocation>
</comment>
<evidence type="ECO:0000256" key="3">
    <source>
        <dbReference type="ARBA" id="ARBA00022989"/>
    </source>
</evidence>
<dbReference type="GO" id="GO:0022857">
    <property type="term" value="F:transmembrane transporter activity"/>
    <property type="evidence" value="ECO:0007669"/>
    <property type="project" value="InterPro"/>
</dbReference>
<reference evidence="7" key="1">
    <citation type="submission" date="2022-10" db="EMBL/GenBank/DDBJ databases">
        <title>Culturing micro-colonial fungi from biological soil crusts in the Mojave desert and describing Neophaeococcomyces mojavensis, and introducing the new genera and species Taxawa tesnikishii.</title>
        <authorList>
            <person name="Kurbessoian T."/>
            <person name="Stajich J.E."/>
        </authorList>
    </citation>
    <scope>NUCLEOTIDE SEQUENCE</scope>
    <source>
        <strain evidence="7">TK_41</strain>
    </source>
</reference>
<sequence length="1316" mass="146284">MAEKTEVPVEVRDATEDDGPTSWNPVKVFFLILALGSQYICQMLFIIGAGVYSRDIAAVVGNPEIASWASSCIVIVPAAAVLPIAQASDYWGRKWFIVIPTFIGFIGSMIVARASSMQMAIVGFALGGVAFGPQPLLHAVASEVMPRKYRSFAQAALNSSISIGSIMSLTIGGSLTNNNPAGFRTYWYICGGIFVFSSLLIGVLYNPAPRYLQISLTQREKLRMMDWWGLLMFNIGLVLFCLGLSYSQNPFPWSNAHVTAPFAIGCVVLIALIVYEWKFKKDGLFHHDLFHNRNFALSLAGVWIEGFVFMAANLWFPYSMSVLLAGQVSSFRVLLCYCVAWAMLLVGALIMGVWIYKTKTVRIPAVMSFVSFLIFCVLMATVHATEPESHFWGYITFYGLGLGSAVITLYTTAQLSTPPQHIALATGLLGSIRSVGGSVAVAVQTAIFINGLTANLFPKVAAAVAPFGVTDPEDIGAVITSLTAGDIASLMKIPGITTEAIGAGGLALKQAYVIGFRWPYVCAGAFSLLGIILGACLIDPKNEFNAHIDAPLEGTALVRDIAEKRVSLEHVERAEVRVLCEAQHRIASFVEDASTVGMEHLLRPKAFAKYGSNVDEVPWLGFDHEGTRPIIIVDVHQGRSISSFLWYPIHRGREEWEAGEMTLAAFQDQKTLALVQSWLFFGLWEALLQQPFAMKDYIFERDGGQKPGTWTLPHGFGSRVQEVLGQAAQLYNRLSVHHDNLKDETDPEKLGPFYTSHVPAVLRMILLSLDYMVKLFTYLIPGPKQNQVNLLRAEVTEQSVRRRFDKNNWCPSAYDLLGIVSYSAAEYASLIPRRGSEHLHKNCSTDRCTARNVHDTSVIPTHVEASCSCNFWIPSPSEIYDILGRHQIPLLSAKAILGQHENHNGPIVGPYEDGIKFTSFSHLWADGLGSTSEKGLPRCQIERLCNKIVNDYFWVDALCIPEKDTLRKAAIRSMAQIYSKAETVSVLDAGLNHESMEELDAEELCVRILTADWNQKLWTLQEAMLARSLEIEFKDTRKPLQAIINYALTQSGMMYTPLFGCVQPLGHLWMAFKYTERFNIIEDGRAVKRDSVPLGLVIELLAKRSSSKLSDEPLAVASLVGVDVATLLDASGDDRMQKLLRELKYVSAKSVFTQAEKMATPGFRWAPRSFIECGPWHPYFSRQDKWPAVITEEGLQGRQLVVRLQEAFEMQTDAADYILLDKPNEKYYSLKTRKAPKKQYVTELIVFADSPDGLQNHVWKDAVCLEREPRTYENMSVYVPHGICGFMPYDREPNESYVAEQVILVSAPQMEDTIIS</sequence>
<feature type="transmembrane region" description="Helical" evidence="5">
    <location>
        <begin position="227"/>
        <end position="246"/>
    </location>
</feature>
<protein>
    <recommendedName>
        <fullName evidence="6">Major facilitator superfamily (MFS) profile domain-containing protein</fullName>
    </recommendedName>
</protein>
<gene>
    <name evidence="7" type="ORF">H2200_002312</name>
</gene>
<dbReference type="InterPro" id="IPR005829">
    <property type="entry name" value="Sugar_transporter_CS"/>
</dbReference>
<evidence type="ECO:0000313" key="8">
    <source>
        <dbReference type="Proteomes" id="UP001172673"/>
    </source>
</evidence>
<evidence type="ECO:0000256" key="1">
    <source>
        <dbReference type="ARBA" id="ARBA00004141"/>
    </source>
</evidence>
<organism evidence="7 8">
    <name type="scientific">Cladophialophora chaetospira</name>
    <dbReference type="NCBI Taxonomy" id="386627"/>
    <lineage>
        <taxon>Eukaryota</taxon>
        <taxon>Fungi</taxon>
        <taxon>Dikarya</taxon>
        <taxon>Ascomycota</taxon>
        <taxon>Pezizomycotina</taxon>
        <taxon>Eurotiomycetes</taxon>
        <taxon>Chaetothyriomycetidae</taxon>
        <taxon>Chaetothyriales</taxon>
        <taxon>Herpotrichiellaceae</taxon>
        <taxon>Cladophialophora</taxon>
    </lineage>
</organism>
<proteinExistence type="predicted"/>
<keyword evidence="4 5" id="KW-0472">Membrane</keyword>
<keyword evidence="8" id="KW-1185">Reference proteome</keyword>
<dbReference type="PANTHER" id="PTHR23501">
    <property type="entry name" value="MAJOR FACILITATOR SUPERFAMILY"/>
    <property type="match status" value="1"/>
</dbReference>
<dbReference type="SUPFAM" id="SSF103473">
    <property type="entry name" value="MFS general substrate transporter"/>
    <property type="match status" value="1"/>
</dbReference>
<keyword evidence="2 5" id="KW-0812">Transmembrane</keyword>
<feature type="transmembrane region" description="Helical" evidence="5">
    <location>
        <begin position="391"/>
        <end position="410"/>
    </location>
</feature>
<dbReference type="InterPro" id="IPR053791">
    <property type="entry name" value="MFS_Tri12-like"/>
</dbReference>
<feature type="transmembrane region" description="Helical" evidence="5">
    <location>
        <begin position="330"/>
        <end position="356"/>
    </location>
</feature>
<evidence type="ECO:0000313" key="7">
    <source>
        <dbReference type="EMBL" id="KAJ9614176.1"/>
    </source>
</evidence>
<dbReference type="InterPro" id="IPR010730">
    <property type="entry name" value="HET"/>
</dbReference>
<dbReference type="InterPro" id="IPR020846">
    <property type="entry name" value="MFS_dom"/>
</dbReference>
<comment type="caution">
    <text evidence="7">The sequence shown here is derived from an EMBL/GenBank/DDBJ whole genome shotgun (WGS) entry which is preliminary data.</text>
</comment>
<dbReference type="PANTHER" id="PTHR23501:SF195">
    <property type="entry name" value="PEP5"/>
    <property type="match status" value="1"/>
</dbReference>
<dbReference type="CDD" id="cd06179">
    <property type="entry name" value="MFS_TRI12_like"/>
    <property type="match status" value="1"/>
</dbReference>
<feature type="transmembrane region" description="Helical" evidence="5">
    <location>
        <begin position="518"/>
        <end position="538"/>
    </location>
</feature>
<dbReference type="Gene3D" id="1.20.1250.20">
    <property type="entry name" value="MFS general substrate transporter like domains"/>
    <property type="match status" value="1"/>
</dbReference>
<name>A0AA38XIR1_9EURO</name>
<dbReference type="Pfam" id="PF07690">
    <property type="entry name" value="MFS_1"/>
    <property type="match status" value="1"/>
</dbReference>
<accession>A0AA38XIR1</accession>
<feature type="transmembrane region" description="Helical" evidence="5">
    <location>
        <begin position="152"/>
        <end position="173"/>
    </location>
</feature>
<feature type="transmembrane region" description="Helical" evidence="5">
    <location>
        <begin position="65"/>
        <end position="83"/>
    </location>
</feature>
<feature type="domain" description="Major facilitator superfamily (MFS) profile" evidence="6">
    <location>
        <begin position="29"/>
        <end position="542"/>
    </location>
</feature>
<dbReference type="EMBL" id="JAPDRK010000003">
    <property type="protein sequence ID" value="KAJ9614176.1"/>
    <property type="molecule type" value="Genomic_DNA"/>
</dbReference>
<dbReference type="PROSITE" id="PS50850">
    <property type="entry name" value="MFS"/>
    <property type="match status" value="1"/>
</dbReference>
<dbReference type="InterPro" id="IPR011701">
    <property type="entry name" value="MFS"/>
</dbReference>
<feature type="transmembrane region" description="Helical" evidence="5">
    <location>
        <begin position="120"/>
        <end position="140"/>
    </location>
</feature>
<keyword evidence="3 5" id="KW-1133">Transmembrane helix</keyword>
<evidence type="ECO:0000256" key="4">
    <source>
        <dbReference type="ARBA" id="ARBA00023136"/>
    </source>
</evidence>
<feature type="transmembrane region" description="Helical" evidence="5">
    <location>
        <begin position="28"/>
        <end position="53"/>
    </location>
</feature>
<feature type="transmembrane region" description="Helical" evidence="5">
    <location>
        <begin position="295"/>
        <end position="318"/>
    </location>
</feature>
<dbReference type="InterPro" id="IPR036259">
    <property type="entry name" value="MFS_trans_sf"/>
</dbReference>
<feature type="transmembrane region" description="Helical" evidence="5">
    <location>
        <begin position="258"/>
        <end position="275"/>
    </location>
</feature>
<dbReference type="GO" id="GO:0005886">
    <property type="term" value="C:plasma membrane"/>
    <property type="evidence" value="ECO:0007669"/>
    <property type="project" value="TreeGrafter"/>
</dbReference>
<evidence type="ECO:0000256" key="5">
    <source>
        <dbReference type="SAM" id="Phobius"/>
    </source>
</evidence>